<dbReference type="Proteomes" id="UP001153555">
    <property type="component" value="Unassembled WGS sequence"/>
</dbReference>
<proteinExistence type="predicted"/>
<keyword evidence="3" id="KW-0675">Receptor</keyword>
<organism evidence="3 4">
    <name type="scientific">Striga hermonthica</name>
    <name type="common">Purple witchweed</name>
    <name type="synonym">Buchnera hermonthica</name>
    <dbReference type="NCBI Taxonomy" id="68872"/>
    <lineage>
        <taxon>Eukaryota</taxon>
        <taxon>Viridiplantae</taxon>
        <taxon>Streptophyta</taxon>
        <taxon>Embryophyta</taxon>
        <taxon>Tracheophyta</taxon>
        <taxon>Spermatophyta</taxon>
        <taxon>Magnoliopsida</taxon>
        <taxon>eudicotyledons</taxon>
        <taxon>Gunneridae</taxon>
        <taxon>Pentapetalae</taxon>
        <taxon>asterids</taxon>
        <taxon>lamiids</taxon>
        <taxon>Lamiales</taxon>
        <taxon>Orobanchaceae</taxon>
        <taxon>Buchnereae</taxon>
        <taxon>Striga</taxon>
    </lineage>
</organism>
<sequence>MEPHLILLFITSTLFPFLTLSQPTGKITLGASICANDTSPPWLSPSKEFAFGFQPLSKNNNSSYYVLSIWFDKIPPKTIVCTVILRSTLPAADYYFRATIDFDGVFSLYHYPKKFDRNSKWEISSGGTLPENVCLAITGDKGSGACGYNNVCSLKDGRPVCRCPDGFVLVDPENEYGDCRANFSGDCLGRAGPGRYRLVTVRDVDWPLNDYQQINPSTQEECRDGCLNDYLCGAAIFRSNSCWRKRLPLSNGRVDTSLGASAFLKVRR</sequence>
<feature type="signal peptide" evidence="2">
    <location>
        <begin position="1"/>
        <end position="21"/>
    </location>
</feature>
<keyword evidence="1 2" id="KW-0732">Signal</keyword>
<evidence type="ECO:0000256" key="2">
    <source>
        <dbReference type="SAM" id="SignalP"/>
    </source>
</evidence>
<comment type="caution">
    <text evidence="3">The sequence shown here is derived from an EMBL/GenBank/DDBJ whole genome shotgun (WGS) entry which is preliminary data.</text>
</comment>
<keyword evidence="3" id="KW-0808">Transferase</keyword>
<name>A0A9N7N3Y0_STRHE</name>
<dbReference type="EMBL" id="CACSLK010024540">
    <property type="protein sequence ID" value="CAA0823853.1"/>
    <property type="molecule type" value="Genomic_DNA"/>
</dbReference>
<keyword evidence="3" id="KW-0418">Kinase</keyword>
<accession>A0A9N7N3Y0</accession>
<dbReference type="OrthoDB" id="5857966at2759"/>
<evidence type="ECO:0000313" key="3">
    <source>
        <dbReference type="EMBL" id="CAA0823853.1"/>
    </source>
</evidence>
<protein>
    <submittedName>
        <fullName evidence="3">Receptor-like protein kinase 1</fullName>
    </submittedName>
</protein>
<reference evidence="3" key="1">
    <citation type="submission" date="2019-12" db="EMBL/GenBank/DDBJ databases">
        <authorList>
            <person name="Scholes J."/>
        </authorList>
    </citation>
    <scope>NUCLEOTIDE SEQUENCE</scope>
</reference>
<evidence type="ECO:0000313" key="4">
    <source>
        <dbReference type="Proteomes" id="UP001153555"/>
    </source>
</evidence>
<dbReference type="InterPro" id="IPR051343">
    <property type="entry name" value="G-type_lectin_kinases/EP1-like"/>
</dbReference>
<feature type="chain" id="PRO_5040191316" evidence="2">
    <location>
        <begin position="22"/>
        <end position="268"/>
    </location>
</feature>
<dbReference type="PANTHER" id="PTHR47976:SF15">
    <property type="entry name" value="G-TYPE LECTIN S-RECEPTOR-LIKE SERINE_THREONINE-PROTEIN KINASE RLK1"/>
    <property type="match status" value="1"/>
</dbReference>
<gene>
    <name evidence="3" type="ORF">SHERM_20994</name>
</gene>
<dbReference type="PANTHER" id="PTHR47976">
    <property type="entry name" value="G-TYPE LECTIN S-RECEPTOR-LIKE SERINE/THREONINE-PROTEIN KINASE SD2-5"/>
    <property type="match status" value="1"/>
</dbReference>
<keyword evidence="4" id="KW-1185">Reference proteome</keyword>
<evidence type="ECO:0000256" key="1">
    <source>
        <dbReference type="ARBA" id="ARBA00022729"/>
    </source>
</evidence>
<dbReference type="GO" id="GO:0016301">
    <property type="term" value="F:kinase activity"/>
    <property type="evidence" value="ECO:0007669"/>
    <property type="project" value="UniProtKB-KW"/>
</dbReference>
<dbReference type="AlphaFoldDB" id="A0A9N7N3Y0"/>